<evidence type="ECO:0000256" key="1">
    <source>
        <dbReference type="SAM" id="MobiDB-lite"/>
    </source>
</evidence>
<evidence type="ECO:0000313" key="3">
    <source>
        <dbReference type="Proteomes" id="UP000234323"/>
    </source>
</evidence>
<name>A0A2I1GCZ2_9GLOM</name>
<evidence type="ECO:0000313" key="2">
    <source>
        <dbReference type="EMBL" id="PKY44492.1"/>
    </source>
</evidence>
<evidence type="ECO:0008006" key="4">
    <source>
        <dbReference type="Google" id="ProtNLM"/>
    </source>
</evidence>
<reference evidence="2 3" key="1">
    <citation type="submission" date="2015-10" db="EMBL/GenBank/DDBJ databases">
        <title>Genome analyses suggest a sexual origin of heterokaryosis in a supposedly ancient asexual fungus.</title>
        <authorList>
            <person name="Ropars J."/>
            <person name="Sedzielewska K."/>
            <person name="Noel J."/>
            <person name="Charron P."/>
            <person name="Farinelli L."/>
            <person name="Marton T."/>
            <person name="Kruger M."/>
            <person name="Pelin A."/>
            <person name="Brachmann A."/>
            <person name="Corradi N."/>
        </authorList>
    </citation>
    <scope>NUCLEOTIDE SEQUENCE [LARGE SCALE GENOMIC DNA]</scope>
    <source>
        <strain evidence="2 3">A4</strain>
    </source>
</reference>
<comment type="caution">
    <text evidence="2">The sequence shown here is derived from an EMBL/GenBank/DDBJ whole genome shotgun (WGS) entry which is preliminary data.</text>
</comment>
<dbReference type="VEuPathDB" id="FungiDB:RhiirFUN_025958"/>
<gene>
    <name evidence="2" type="ORF">RhiirA4_458808</name>
</gene>
<organism evidence="2 3">
    <name type="scientific">Rhizophagus irregularis</name>
    <dbReference type="NCBI Taxonomy" id="588596"/>
    <lineage>
        <taxon>Eukaryota</taxon>
        <taxon>Fungi</taxon>
        <taxon>Fungi incertae sedis</taxon>
        <taxon>Mucoromycota</taxon>
        <taxon>Glomeromycotina</taxon>
        <taxon>Glomeromycetes</taxon>
        <taxon>Glomerales</taxon>
        <taxon>Glomeraceae</taxon>
        <taxon>Rhizophagus</taxon>
    </lineage>
</organism>
<dbReference type="VEuPathDB" id="FungiDB:RhiirA1_472068"/>
<protein>
    <recommendedName>
        <fullName evidence="4">HTH myb-type domain-containing protein</fullName>
    </recommendedName>
</protein>
<dbReference type="VEuPathDB" id="FungiDB:FUN_022074"/>
<keyword evidence="3" id="KW-1185">Reference proteome</keyword>
<feature type="compositionally biased region" description="Basic and acidic residues" evidence="1">
    <location>
        <begin position="185"/>
        <end position="195"/>
    </location>
</feature>
<sequence>MSQRPLITPQIDNTIKELVKDLDNHPNLCENISEKINKQYATNFTLKQIRQYLKDKLQIKVPQIRAQPFTIQVDNSIKGFMKEFGQSSNPYVKISQKINKLHNTNYTSKQIRQRWTSKLNTNLCLEPLDIDEKLFIIQWVESEPRGNAIPWKSLIPLMESEFKKLRSESMVKNFWNLRKRIQESTKSKIEDEDSRKRKRSPKSTAKDEQQQKKVCRELNITFKYENIPSHPLNASSIETLFENDENTPPSNAMEILCRVADAMYKRDFPQTT</sequence>
<proteinExistence type="predicted"/>
<accession>A0A2I1GCZ2</accession>
<dbReference type="OrthoDB" id="2315788at2759"/>
<dbReference type="VEuPathDB" id="FungiDB:RhiirFUN_025960"/>
<feature type="region of interest" description="Disordered" evidence="1">
    <location>
        <begin position="185"/>
        <end position="211"/>
    </location>
</feature>
<dbReference type="AlphaFoldDB" id="A0A2I1GCZ2"/>
<dbReference type="Proteomes" id="UP000234323">
    <property type="component" value="Unassembled WGS sequence"/>
</dbReference>
<dbReference type="EMBL" id="LLXI01000326">
    <property type="protein sequence ID" value="PKY44492.1"/>
    <property type="molecule type" value="Genomic_DNA"/>
</dbReference>